<evidence type="ECO:0000256" key="3">
    <source>
        <dbReference type="ARBA" id="ARBA00022723"/>
    </source>
</evidence>
<dbReference type="InterPro" id="IPR008335">
    <property type="entry name" value="Mopterin_OxRdtase_euk"/>
</dbReference>
<sequence length="409" mass="42883">MSTSQPNHPNAGRRMLLGGSAAALSALGLASFTRGAQAQTAVATAAAKPLPSYAAWKDANALIVHTSNTIETRRSAFGASVITPSPQLYVRNNLPPVDAAVLQDRDAWVLEIEGVKKPRSLTLGELKTLGLDTVATVLQCSGNGRGFFPSKPSGTPWQVGAAGCVLWAGVPLRNVVAALGGLADGARFVTGTGGEKIPEGVDPASVIVERSVPIKALDDALLAWEMNGEPLSLAHGAPLRLVLPGYQGVNNIKYVKRVAFTSSESKAKIMAHGYRMTPPGEKSSPEQASVWEMGVKSWINGPLPEDGTLQAGLVQIHGVAFGGTRAVKGVEVSTDGGKTWKAARLVGPDLGRFAWRQFVVSATLGSGTHALMSRATDVAGNTQPEQREENSQGYNNNSWRDHGVTVTVA</sequence>
<dbReference type="InterPro" id="IPR014756">
    <property type="entry name" value="Ig_E-set"/>
</dbReference>
<evidence type="ECO:0000259" key="7">
    <source>
        <dbReference type="Pfam" id="PF00174"/>
    </source>
</evidence>
<dbReference type="InterPro" id="IPR036374">
    <property type="entry name" value="OxRdtase_Mopterin-bd_sf"/>
</dbReference>
<proteinExistence type="predicted"/>
<evidence type="ECO:0000313" key="9">
    <source>
        <dbReference type="EMBL" id="MFG6449344.1"/>
    </source>
</evidence>
<gene>
    <name evidence="9" type="ORF">ACG0Z6_14030</name>
</gene>
<accession>A0ABW7FYD9</accession>
<evidence type="ECO:0000256" key="1">
    <source>
        <dbReference type="ARBA" id="ARBA00001924"/>
    </source>
</evidence>
<dbReference type="PROSITE" id="PS51318">
    <property type="entry name" value="TAT"/>
    <property type="match status" value="1"/>
</dbReference>
<dbReference type="RefSeq" id="WP_394462438.1">
    <property type="nucleotide sequence ID" value="NZ_JBIGHZ010000005.1"/>
</dbReference>
<evidence type="ECO:0000256" key="4">
    <source>
        <dbReference type="ARBA" id="ARBA00023002"/>
    </source>
</evidence>
<evidence type="ECO:0000256" key="5">
    <source>
        <dbReference type="SAM" id="MobiDB-lite"/>
    </source>
</evidence>
<protein>
    <submittedName>
        <fullName evidence="9">Sulfite oxidase</fullName>
    </submittedName>
</protein>
<keyword evidence="10" id="KW-1185">Reference proteome</keyword>
<dbReference type="PANTHER" id="PTHR19372:SF7">
    <property type="entry name" value="SULFITE OXIDASE, MITOCHONDRIAL"/>
    <property type="match status" value="1"/>
</dbReference>
<dbReference type="Pfam" id="PF03404">
    <property type="entry name" value="Mo-co_dimer"/>
    <property type="match status" value="1"/>
</dbReference>
<dbReference type="Gene3D" id="3.90.420.10">
    <property type="entry name" value="Oxidoreductase, molybdopterin-binding domain"/>
    <property type="match status" value="1"/>
</dbReference>
<name>A0ABW7FYD9_9BURK</name>
<feature type="region of interest" description="Disordered" evidence="5">
    <location>
        <begin position="377"/>
        <end position="409"/>
    </location>
</feature>
<keyword evidence="3" id="KW-0479">Metal-binding</keyword>
<comment type="cofactor">
    <cofactor evidence="1">
        <name>Mo-molybdopterin</name>
        <dbReference type="ChEBI" id="CHEBI:71302"/>
    </cofactor>
</comment>
<keyword evidence="6" id="KW-0732">Signal</keyword>
<dbReference type="PANTHER" id="PTHR19372">
    <property type="entry name" value="SULFITE REDUCTASE"/>
    <property type="match status" value="1"/>
</dbReference>
<evidence type="ECO:0000256" key="2">
    <source>
        <dbReference type="ARBA" id="ARBA00022505"/>
    </source>
</evidence>
<comment type="caution">
    <text evidence="9">The sequence shown here is derived from an EMBL/GenBank/DDBJ whole genome shotgun (WGS) entry which is preliminary data.</text>
</comment>
<dbReference type="CDD" id="cd02110">
    <property type="entry name" value="SO_family_Moco_dimer"/>
    <property type="match status" value="1"/>
</dbReference>
<reference evidence="9 10" key="1">
    <citation type="submission" date="2024-08" db="EMBL/GenBank/DDBJ databases">
        <authorList>
            <person name="Lu H."/>
        </authorList>
    </citation>
    <scope>NUCLEOTIDE SEQUENCE [LARGE SCALE GENOMIC DNA]</scope>
    <source>
        <strain evidence="9 10">BYS180W</strain>
    </source>
</reference>
<feature type="domain" description="Oxidoreductase molybdopterin-binding" evidence="7">
    <location>
        <begin position="103"/>
        <end position="267"/>
    </location>
</feature>
<dbReference type="SUPFAM" id="SSF81296">
    <property type="entry name" value="E set domains"/>
    <property type="match status" value="1"/>
</dbReference>
<feature type="domain" description="Moybdenum cofactor oxidoreductase dimerisation" evidence="8">
    <location>
        <begin position="289"/>
        <end position="400"/>
    </location>
</feature>
<evidence type="ECO:0000256" key="6">
    <source>
        <dbReference type="SAM" id="SignalP"/>
    </source>
</evidence>
<evidence type="ECO:0000259" key="8">
    <source>
        <dbReference type="Pfam" id="PF03404"/>
    </source>
</evidence>
<feature type="chain" id="PRO_5047463817" evidence="6">
    <location>
        <begin position="39"/>
        <end position="409"/>
    </location>
</feature>
<feature type="signal peptide" evidence="6">
    <location>
        <begin position="1"/>
        <end position="38"/>
    </location>
</feature>
<organism evidence="9 10">
    <name type="scientific">Roseateles rivi</name>
    <dbReference type="NCBI Taxonomy" id="3299028"/>
    <lineage>
        <taxon>Bacteria</taxon>
        <taxon>Pseudomonadati</taxon>
        <taxon>Pseudomonadota</taxon>
        <taxon>Betaproteobacteria</taxon>
        <taxon>Burkholderiales</taxon>
        <taxon>Sphaerotilaceae</taxon>
        <taxon>Roseateles</taxon>
    </lineage>
</organism>
<keyword evidence="2" id="KW-0500">Molybdenum</keyword>
<dbReference type="SUPFAM" id="SSF56524">
    <property type="entry name" value="Oxidoreductase molybdopterin-binding domain"/>
    <property type="match status" value="1"/>
</dbReference>
<dbReference type="PRINTS" id="PR00407">
    <property type="entry name" value="EUMOPTERIN"/>
</dbReference>
<dbReference type="InterPro" id="IPR000572">
    <property type="entry name" value="OxRdtase_Mopterin-bd_dom"/>
</dbReference>
<dbReference type="EMBL" id="JBIGHZ010000005">
    <property type="protein sequence ID" value="MFG6449344.1"/>
    <property type="molecule type" value="Genomic_DNA"/>
</dbReference>
<dbReference type="Pfam" id="PF00174">
    <property type="entry name" value="Oxidored_molyb"/>
    <property type="match status" value="1"/>
</dbReference>
<dbReference type="Proteomes" id="UP001606099">
    <property type="component" value="Unassembled WGS sequence"/>
</dbReference>
<dbReference type="InterPro" id="IPR005066">
    <property type="entry name" value="MoCF_OxRdtse_dimer"/>
</dbReference>
<evidence type="ECO:0000313" key="10">
    <source>
        <dbReference type="Proteomes" id="UP001606099"/>
    </source>
</evidence>
<dbReference type="Gene3D" id="2.60.40.650">
    <property type="match status" value="1"/>
</dbReference>
<dbReference type="InterPro" id="IPR006311">
    <property type="entry name" value="TAT_signal"/>
</dbReference>
<keyword evidence="4" id="KW-0560">Oxidoreductase</keyword>